<dbReference type="SUPFAM" id="SSF81321">
    <property type="entry name" value="Family A G protein-coupled receptor-like"/>
    <property type="match status" value="1"/>
</dbReference>
<dbReference type="InterPro" id="IPR000276">
    <property type="entry name" value="GPCR_Rhodpsn"/>
</dbReference>
<evidence type="ECO:0000313" key="9">
    <source>
        <dbReference type="Proteomes" id="UP001283361"/>
    </source>
</evidence>
<feature type="transmembrane region" description="Helical" evidence="6">
    <location>
        <begin position="84"/>
        <end position="112"/>
    </location>
</feature>
<comment type="caution">
    <text evidence="8">The sequence shown here is derived from an EMBL/GenBank/DDBJ whole genome shotgun (WGS) entry which is preliminary data.</text>
</comment>
<dbReference type="EMBL" id="JAWDGP010007405">
    <property type="protein sequence ID" value="KAK3720485.1"/>
    <property type="molecule type" value="Genomic_DNA"/>
</dbReference>
<feature type="domain" description="G-protein coupled receptors family 1 profile" evidence="7">
    <location>
        <begin position="68"/>
        <end position="407"/>
    </location>
</feature>
<keyword evidence="9" id="KW-1185">Reference proteome</keyword>
<evidence type="ECO:0000256" key="3">
    <source>
        <dbReference type="ARBA" id="ARBA00022989"/>
    </source>
</evidence>
<sequence>MESIGNFSPTSRNFNTIHALDRVAHVICVHNTTCAHDGDTYLDKVMPYIELYMNIILPCTLSVFTISTNIINMMVLVKQGINTCVTLCIFCLSATDFLSTVAGFCAVLLRILMYLNIRRGFDPLAFYFFMVYIFATVYDVSNTLTAFLSLERCLCVCLPFNFKDIFTFWRSAGVIICIYLLCFGLYLPHFLSSGLEMRTSGNSTFLALWLSPDRAAVEIYIDTVKFCQTTVVTTTVFVCTLLMIVSLNRSSKFQGKTKKGRQPSQSPERESTGKNTESSGITNTQEDGDERTSGMNMETINRGIQGETKIHEKDHQKSGQPIKGLKSIRGTSEKTTKSSRNLNVIKTVIVLCIISFFCNLMRLVLIIATQLEPRFHFGKKYENVFEIVLAVYYVLQLLNCSLNIFVYYSFNKSFRRSLQLVLCCKSDKKRI</sequence>
<dbReference type="AlphaFoldDB" id="A0AAE1CN80"/>
<feature type="transmembrane region" description="Helical" evidence="6">
    <location>
        <begin position="168"/>
        <end position="187"/>
    </location>
</feature>
<dbReference type="PANTHER" id="PTHR46641:SF2">
    <property type="entry name" value="FMRFAMIDE RECEPTOR"/>
    <property type="match status" value="1"/>
</dbReference>
<keyword evidence="4 6" id="KW-0472">Membrane</keyword>
<feature type="region of interest" description="Disordered" evidence="5">
    <location>
        <begin position="307"/>
        <end position="332"/>
    </location>
</feature>
<evidence type="ECO:0000259" key="7">
    <source>
        <dbReference type="PROSITE" id="PS50262"/>
    </source>
</evidence>
<comment type="subcellular location">
    <subcellularLocation>
        <location evidence="1">Membrane</location>
    </subcellularLocation>
</comment>
<dbReference type="PROSITE" id="PS50262">
    <property type="entry name" value="G_PROTEIN_RECEP_F1_2"/>
    <property type="match status" value="1"/>
</dbReference>
<dbReference type="Proteomes" id="UP001283361">
    <property type="component" value="Unassembled WGS sequence"/>
</dbReference>
<feature type="transmembrane region" description="Helical" evidence="6">
    <location>
        <begin position="344"/>
        <end position="367"/>
    </location>
</feature>
<dbReference type="Pfam" id="PF00001">
    <property type="entry name" value="7tm_1"/>
    <property type="match status" value="1"/>
</dbReference>
<dbReference type="PANTHER" id="PTHR46641">
    <property type="entry name" value="FMRFAMIDE RECEPTOR-RELATED"/>
    <property type="match status" value="1"/>
</dbReference>
<evidence type="ECO:0000256" key="2">
    <source>
        <dbReference type="ARBA" id="ARBA00022692"/>
    </source>
</evidence>
<keyword evidence="2 6" id="KW-0812">Transmembrane</keyword>
<dbReference type="InterPro" id="IPR017452">
    <property type="entry name" value="GPCR_Rhodpsn_7TM"/>
</dbReference>
<feature type="transmembrane region" description="Helical" evidence="6">
    <location>
        <begin position="124"/>
        <end position="148"/>
    </location>
</feature>
<evidence type="ECO:0000256" key="4">
    <source>
        <dbReference type="ARBA" id="ARBA00023136"/>
    </source>
</evidence>
<organism evidence="8 9">
    <name type="scientific">Elysia crispata</name>
    <name type="common">lettuce slug</name>
    <dbReference type="NCBI Taxonomy" id="231223"/>
    <lineage>
        <taxon>Eukaryota</taxon>
        <taxon>Metazoa</taxon>
        <taxon>Spiralia</taxon>
        <taxon>Lophotrochozoa</taxon>
        <taxon>Mollusca</taxon>
        <taxon>Gastropoda</taxon>
        <taxon>Heterobranchia</taxon>
        <taxon>Euthyneura</taxon>
        <taxon>Panpulmonata</taxon>
        <taxon>Sacoglossa</taxon>
        <taxon>Placobranchoidea</taxon>
        <taxon>Plakobranchidae</taxon>
        <taxon>Elysia</taxon>
    </lineage>
</organism>
<dbReference type="Gene3D" id="1.20.1070.10">
    <property type="entry name" value="Rhodopsin 7-helix transmembrane proteins"/>
    <property type="match status" value="1"/>
</dbReference>
<dbReference type="GO" id="GO:0016020">
    <property type="term" value="C:membrane"/>
    <property type="evidence" value="ECO:0007669"/>
    <property type="project" value="UniProtKB-SubCell"/>
</dbReference>
<feature type="transmembrane region" description="Helical" evidence="6">
    <location>
        <begin position="387"/>
        <end position="410"/>
    </location>
</feature>
<gene>
    <name evidence="8" type="ORF">RRG08_058373</name>
</gene>
<feature type="transmembrane region" description="Helical" evidence="6">
    <location>
        <begin position="230"/>
        <end position="248"/>
    </location>
</feature>
<reference evidence="8" key="1">
    <citation type="journal article" date="2023" name="G3 (Bethesda)">
        <title>A reference genome for the long-term kleptoplast-retaining sea slug Elysia crispata morphotype clarki.</title>
        <authorList>
            <person name="Eastman K.E."/>
            <person name="Pendleton A.L."/>
            <person name="Shaikh M.A."/>
            <person name="Suttiyut T."/>
            <person name="Ogas R."/>
            <person name="Tomko P."/>
            <person name="Gavelis G."/>
            <person name="Widhalm J.R."/>
            <person name="Wisecaver J.H."/>
        </authorList>
    </citation>
    <scope>NUCLEOTIDE SEQUENCE</scope>
    <source>
        <strain evidence="8">ECLA1</strain>
    </source>
</reference>
<dbReference type="InterPro" id="IPR052954">
    <property type="entry name" value="GPCR-Ligand_Int"/>
</dbReference>
<evidence type="ECO:0000256" key="6">
    <source>
        <dbReference type="SAM" id="Phobius"/>
    </source>
</evidence>
<feature type="region of interest" description="Disordered" evidence="5">
    <location>
        <begin position="254"/>
        <end position="295"/>
    </location>
</feature>
<name>A0AAE1CN80_9GAST</name>
<protein>
    <recommendedName>
        <fullName evidence="7">G-protein coupled receptors family 1 profile domain-containing protein</fullName>
    </recommendedName>
</protein>
<feature type="compositionally biased region" description="Basic and acidic residues" evidence="5">
    <location>
        <begin position="308"/>
        <end position="317"/>
    </location>
</feature>
<keyword evidence="3 6" id="KW-1133">Transmembrane helix</keyword>
<feature type="transmembrane region" description="Helical" evidence="6">
    <location>
        <begin position="51"/>
        <end position="72"/>
    </location>
</feature>
<accession>A0AAE1CN80</accession>
<dbReference type="GO" id="GO:0004930">
    <property type="term" value="F:G protein-coupled receptor activity"/>
    <property type="evidence" value="ECO:0007669"/>
    <property type="project" value="InterPro"/>
</dbReference>
<proteinExistence type="predicted"/>
<evidence type="ECO:0000313" key="8">
    <source>
        <dbReference type="EMBL" id="KAK3720485.1"/>
    </source>
</evidence>
<feature type="compositionally biased region" description="Polar residues" evidence="5">
    <location>
        <begin position="273"/>
        <end position="285"/>
    </location>
</feature>
<evidence type="ECO:0000256" key="5">
    <source>
        <dbReference type="SAM" id="MobiDB-lite"/>
    </source>
</evidence>
<evidence type="ECO:0000256" key="1">
    <source>
        <dbReference type="ARBA" id="ARBA00004370"/>
    </source>
</evidence>